<dbReference type="STRING" id="758.GCA_000730685_00457"/>
<gene>
    <name evidence="1" type="ORF">NCTC8284_01134</name>
</gene>
<sequence length="68" mass="7904">MFILVIIIMKEKIICGILNLFIIIAVLFAFTNYPQIHWYDLVSCSKACNLNLQESCDNLQKMNNKGMY</sequence>
<protein>
    <submittedName>
        <fullName evidence="1">Uncharacterized protein</fullName>
    </submittedName>
</protein>
<reference evidence="1 2" key="1">
    <citation type="submission" date="2018-12" db="EMBL/GenBank/DDBJ databases">
        <authorList>
            <consortium name="Pathogen Informatics"/>
        </authorList>
    </citation>
    <scope>NUCLEOTIDE SEQUENCE [LARGE SCALE GENOMIC DNA]</scope>
    <source>
        <strain evidence="1 2">NCTC8284</strain>
    </source>
</reference>
<name>A0A3S4UNF8_9PAST</name>
<proteinExistence type="predicted"/>
<evidence type="ECO:0000313" key="1">
    <source>
        <dbReference type="EMBL" id="VEH65979.1"/>
    </source>
</evidence>
<dbReference type="Proteomes" id="UP000278733">
    <property type="component" value="Chromosome"/>
</dbReference>
<evidence type="ECO:0000313" key="2">
    <source>
        <dbReference type="Proteomes" id="UP000278733"/>
    </source>
</evidence>
<dbReference type="AlphaFoldDB" id="A0A3S4UNF8"/>
<organism evidence="1 2">
    <name type="scientific">Rodentibacter pneumotropicus</name>
    <dbReference type="NCBI Taxonomy" id="758"/>
    <lineage>
        <taxon>Bacteria</taxon>
        <taxon>Pseudomonadati</taxon>
        <taxon>Pseudomonadota</taxon>
        <taxon>Gammaproteobacteria</taxon>
        <taxon>Pasteurellales</taxon>
        <taxon>Pasteurellaceae</taxon>
        <taxon>Rodentibacter</taxon>
    </lineage>
</organism>
<dbReference type="KEGG" id="rpne:NCTC8284_01134"/>
<accession>A0A3S4UNF8</accession>
<dbReference type="EMBL" id="LR134405">
    <property type="protein sequence ID" value="VEH65979.1"/>
    <property type="molecule type" value="Genomic_DNA"/>
</dbReference>